<evidence type="ECO:0000256" key="10">
    <source>
        <dbReference type="ARBA" id="ARBA00029362"/>
    </source>
</evidence>
<evidence type="ECO:0000256" key="4">
    <source>
        <dbReference type="ARBA" id="ARBA00022490"/>
    </source>
</evidence>
<gene>
    <name evidence="14" type="ORF">Pdw03_5401</name>
</gene>
<feature type="domain" description="Peptidase C54 catalytic" evidence="13">
    <location>
        <begin position="69"/>
        <end position="216"/>
    </location>
</feature>
<protein>
    <recommendedName>
        <fullName evidence="11">Cysteine protease</fullName>
        <ecNumber evidence="11">3.4.22.-</ecNumber>
    </recommendedName>
</protein>
<dbReference type="VEuPathDB" id="FungiDB:PDIP_01630"/>
<evidence type="ECO:0000313" key="14">
    <source>
        <dbReference type="EMBL" id="QQK47766.1"/>
    </source>
</evidence>
<dbReference type="SUPFAM" id="SSF54001">
    <property type="entry name" value="Cysteine proteinases"/>
    <property type="match status" value="1"/>
</dbReference>
<keyword evidence="3" id="KW-0813">Transport</keyword>
<dbReference type="VEuPathDB" id="FungiDB:PDIP_01620"/>
<dbReference type="InterPro" id="IPR046792">
    <property type="entry name" value="Peptidase_C54_cat"/>
</dbReference>
<keyword evidence="6 11" id="KW-0378">Hydrolase</keyword>
<dbReference type="GO" id="GO:0019786">
    <property type="term" value="F:protein-phosphatidylethanolamide deconjugating activity"/>
    <property type="evidence" value="ECO:0007669"/>
    <property type="project" value="InterPro"/>
</dbReference>
<evidence type="ECO:0000259" key="13">
    <source>
        <dbReference type="Pfam" id="PF03416"/>
    </source>
</evidence>
<dbReference type="GO" id="GO:0000045">
    <property type="term" value="P:autophagosome assembly"/>
    <property type="evidence" value="ECO:0007669"/>
    <property type="project" value="TreeGrafter"/>
</dbReference>
<dbReference type="GeneID" id="26228486"/>
<feature type="region of interest" description="Disordered" evidence="12">
    <location>
        <begin position="340"/>
        <end position="366"/>
    </location>
</feature>
<dbReference type="AlphaFoldDB" id="A0A7T7BQ47"/>
<evidence type="ECO:0000256" key="6">
    <source>
        <dbReference type="ARBA" id="ARBA00022801"/>
    </source>
</evidence>
<comment type="similarity">
    <text evidence="2 11">Belongs to the peptidase C54 family.</text>
</comment>
<evidence type="ECO:0000256" key="3">
    <source>
        <dbReference type="ARBA" id="ARBA00022448"/>
    </source>
</evidence>
<evidence type="ECO:0000256" key="11">
    <source>
        <dbReference type="RuleBase" id="RU363115"/>
    </source>
</evidence>
<dbReference type="GO" id="GO:0016485">
    <property type="term" value="P:protein processing"/>
    <property type="evidence" value="ECO:0007669"/>
    <property type="project" value="TreeGrafter"/>
</dbReference>
<dbReference type="GO" id="GO:0035973">
    <property type="term" value="P:aggrephagy"/>
    <property type="evidence" value="ECO:0007669"/>
    <property type="project" value="TreeGrafter"/>
</dbReference>
<keyword evidence="9" id="KW-0072">Autophagy</keyword>
<evidence type="ECO:0000256" key="9">
    <source>
        <dbReference type="ARBA" id="ARBA00023006"/>
    </source>
</evidence>
<keyword evidence="5 11" id="KW-0645">Protease</keyword>
<evidence type="ECO:0000256" key="2">
    <source>
        <dbReference type="ARBA" id="ARBA00010958"/>
    </source>
</evidence>
<dbReference type="Pfam" id="PF03416">
    <property type="entry name" value="Peptidase_C54"/>
    <property type="match status" value="2"/>
</dbReference>
<evidence type="ECO:0000256" key="8">
    <source>
        <dbReference type="ARBA" id="ARBA00022927"/>
    </source>
</evidence>
<keyword evidence="11" id="KW-0539">Nucleus</keyword>
<accession>A0A7T7BQ47</accession>
<comment type="function">
    <text evidence="11">Required for selective autophagic degradation of the nucleus (nucleophagy) as well as for mitophagy which contributes to regulate mitochondrial quantity and quality by eliminating the mitochondria to a basal level to fulfill cellular energy requirements and preventing excess ROS production.</text>
</comment>
<proteinExistence type="inferred from homology"/>
<evidence type="ECO:0000256" key="1">
    <source>
        <dbReference type="ARBA" id="ARBA00004329"/>
    </source>
</evidence>
<dbReference type="InterPro" id="IPR005078">
    <property type="entry name" value="Peptidase_C54"/>
</dbReference>
<dbReference type="RefSeq" id="XP_065957990.1">
    <property type="nucleotide sequence ID" value="XM_066101050.1"/>
</dbReference>
<dbReference type="PANTHER" id="PTHR22624:SF49">
    <property type="entry name" value="CYSTEINE PROTEASE"/>
    <property type="match status" value="1"/>
</dbReference>
<evidence type="ECO:0000256" key="5">
    <source>
        <dbReference type="ARBA" id="ARBA00022670"/>
    </source>
</evidence>
<dbReference type="GO" id="GO:0034727">
    <property type="term" value="P:piecemeal microautophagy of the nucleus"/>
    <property type="evidence" value="ECO:0007669"/>
    <property type="project" value="TreeGrafter"/>
</dbReference>
<dbReference type="GO" id="GO:0000423">
    <property type="term" value="P:mitophagy"/>
    <property type="evidence" value="ECO:0007669"/>
    <property type="project" value="TreeGrafter"/>
</dbReference>
<dbReference type="GO" id="GO:0000407">
    <property type="term" value="C:phagophore assembly site"/>
    <property type="evidence" value="ECO:0007669"/>
    <property type="project" value="UniProtKB-SubCell"/>
</dbReference>
<keyword evidence="8" id="KW-0653">Protein transport</keyword>
<dbReference type="PANTHER" id="PTHR22624">
    <property type="entry name" value="CYSTEINE PROTEASE ATG4"/>
    <property type="match status" value="1"/>
</dbReference>
<feature type="compositionally biased region" description="Acidic residues" evidence="12">
    <location>
        <begin position="353"/>
        <end position="366"/>
    </location>
</feature>
<sequence>MTVDMEKCKRIVQYFWDPEPTNNVPAASIWCLGKEYAPPQPFSDPATNNPHSSSGQPDASTLNDTAWPNAFVSDFESRIWITYRSNFTPIPRTKSPEAISSLTLGVRLRSQLMDPQGFTSDTGWGCMIRSGQSLLANAFSVLLLGRDWRRGEKEEEESKLISMFADHPEAPFSIHKFVNRGAESCGKYPGEWFGPSATAKCIQLLSTQSEAHRLRVLGIENVTPAYWDGLRAALTYPQSVGIAGGRPSASHYFLGAQDCHLFFLDPHTTRPATPYRPDELYTQEELDSYYTSRLRRIHIKDMDPSMLIGFLIKDEEDWADWKKRVQSTPGQPIVHMLPCQHQPDNGQGRAEALDEVEALDDSDEIE</sequence>
<feature type="compositionally biased region" description="Polar residues" evidence="12">
    <location>
        <begin position="45"/>
        <end position="63"/>
    </location>
</feature>
<feature type="domain" description="Peptidase C54 catalytic" evidence="13">
    <location>
        <begin position="217"/>
        <end position="324"/>
    </location>
</feature>
<dbReference type="Proteomes" id="UP000595662">
    <property type="component" value="Chromosome 6"/>
</dbReference>
<dbReference type="InterPro" id="IPR038765">
    <property type="entry name" value="Papain-like_cys_pep_sf"/>
</dbReference>
<evidence type="ECO:0000313" key="15">
    <source>
        <dbReference type="Proteomes" id="UP000595662"/>
    </source>
</evidence>
<evidence type="ECO:0000256" key="12">
    <source>
        <dbReference type="SAM" id="MobiDB-lite"/>
    </source>
</evidence>
<evidence type="ECO:0000256" key="7">
    <source>
        <dbReference type="ARBA" id="ARBA00022807"/>
    </source>
</evidence>
<dbReference type="EMBL" id="CP060779">
    <property type="protein sequence ID" value="QQK47766.1"/>
    <property type="molecule type" value="Genomic_DNA"/>
</dbReference>
<dbReference type="EC" id="3.4.22.-" evidence="11"/>
<feature type="region of interest" description="Disordered" evidence="12">
    <location>
        <begin position="41"/>
        <end position="63"/>
    </location>
</feature>
<keyword evidence="7" id="KW-0788">Thiol protease</keyword>
<dbReference type="GO" id="GO:0004197">
    <property type="term" value="F:cysteine-type endopeptidase activity"/>
    <property type="evidence" value="ECO:0007669"/>
    <property type="project" value="TreeGrafter"/>
</dbReference>
<keyword evidence="4 11" id="KW-0963">Cytoplasm</keyword>
<organism evidence="14 15">
    <name type="scientific">Penicillium digitatum</name>
    <name type="common">Green mold</name>
    <dbReference type="NCBI Taxonomy" id="36651"/>
    <lineage>
        <taxon>Eukaryota</taxon>
        <taxon>Fungi</taxon>
        <taxon>Dikarya</taxon>
        <taxon>Ascomycota</taxon>
        <taxon>Pezizomycotina</taxon>
        <taxon>Eurotiomycetes</taxon>
        <taxon>Eurotiomycetidae</taxon>
        <taxon>Eurotiales</taxon>
        <taxon>Aspergillaceae</taxon>
        <taxon>Penicillium</taxon>
    </lineage>
</organism>
<dbReference type="GO" id="GO:0005634">
    <property type="term" value="C:nucleus"/>
    <property type="evidence" value="ECO:0007669"/>
    <property type="project" value="UniProtKB-SubCell"/>
</dbReference>
<comment type="subcellular location">
    <subcellularLocation>
        <location evidence="11">Nucleus</location>
    </subcellularLocation>
    <subcellularLocation>
        <location evidence="11">Cytoplasm</location>
    </subcellularLocation>
    <subcellularLocation>
        <location evidence="1">Preautophagosomal structure</location>
    </subcellularLocation>
</comment>
<name>A0A7T7BQ47_PENDI</name>
<comment type="catalytic activity">
    <reaction evidence="10">
        <text>[protein]-C-terminal L-amino acid-glycyl-phosphatidylethanolamide + H2O = [protein]-C-terminal L-amino acid-glycine + a 1,2-diacyl-sn-glycero-3-phosphoethanolamine</text>
        <dbReference type="Rhea" id="RHEA:67548"/>
        <dbReference type="Rhea" id="RHEA-COMP:17323"/>
        <dbReference type="Rhea" id="RHEA-COMP:17324"/>
        <dbReference type="ChEBI" id="CHEBI:15377"/>
        <dbReference type="ChEBI" id="CHEBI:64612"/>
        <dbReference type="ChEBI" id="CHEBI:172940"/>
        <dbReference type="ChEBI" id="CHEBI:172941"/>
    </reaction>
    <physiologicalReaction direction="left-to-right" evidence="10">
        <dbReference type="Rhea" id="RHEA:67549"/>
    </physiologicalReaction>
</comment>
<dbReference type="GO" id="GO:0015031">
    <property type="term" value="P:protein transport"/>
    <property type="evidence" value="ECO:0007669"/>
    <property type="project" value="UniProtKB-KW"/>
</dbReference>
<reference evidence="14 15" key="1">
    <citation type="submission" date="2020-08" db="EMBL/GenBank/DDBJ databases">
        <title>The completed genome sequence of the pathogenic ascomycete fungus Penicillium digitatum.</title>
        <authorList>
            <person name="Wang M."/>
        </authorList>
    </citation>
    <scope>NUCLEOTIDE SEQUENCE [LARGE SCALE GENOMIC DNA]</scope>
    <source>
        <strain evidence="14 15">PdW03</strain>
    </source>
</reference>